<dbReference type="InterPro" id="IPR008979">
    <property type="entry name" value="Galactose-bd-like_sf"/>
</dbReference>
<sequence length="223" mass="26016">MFWERDQKGGYGKEIQKSRKELIRDGLKELRQEMSKWKEEMDEKFAMDPVFVRPGDMDKVWVLNSKEALDQWVVTCDSDHNEGRSTAGLSLSPTGHGLFSGQLCTDPPKDGRVKRAGYCNMKSIRPRKSFKREVYLEWADYNTLEIRLRGDGRSYMLNISCAGYFDVMWNDMYSYPLYTRGGPHWQLTRIPFSKFFLTSKGRIQDKQALHTPGQGCVPRHLLW</sequence>
<dbReference type="GO" id="GO:0005739">
    <property type="term" value="C:mitochondrion"/>
    <property type="evidence" value="ECO:0007669"/>
    <property type="project" value="UniProtKB-SubCell"/>
</dbReference>
<dbReference type="Pfam" id="PF08547">
    <property type="entry name" value="CIA30"/>
    <property type="match status" value="1"/>
</dbReference>
<keyword evidence="4" id="KW-0143">Chaperone</keyword>
<dbReference type="SUPFAM" id="SSF49785">
    <property type="entry name" value="Galactose-binding domain-like"/>
    <property type="match status" value="1"/>
</dbReference>
<dbReference type="EMBL" id="JARAKH010000036">
    <property type="protein sequence ID" value="KAK8383566.1"/>
    <property type="molecule type" value="Genomic_DNA"/>
</dbReference>
<comment type="subcellular location">
    <subcellularLocation>
        <location evidence="1">Mitochondrion</location>
    </subcellularLocation>
</comment>
<name>A0AAW0T855_SCYPA</name>
<evidence type="ECO:0000256" key="3">
    <source>
        <dbReference type="ARBA" id="ARBA00023128"/>
    </source>
</evidence>
<dbReference type="GO" id="GO:0032981">
    <property type="term" value="P:mitochondrial respiratory chain complex I assembly"/>
    <property type="evidence" value="ECO:0007669"/>
    <property type="project" value="TreeGrafter"/>
</dbReference>
<gene>
    <name evidence="7" type="ORF">O3P69_015793</name>
</gene>
<evidence type="ECO:0000256" key="5">
    <source>
        <dbReference type="SAM" id="Coils"/>
    </source>
</evidence>
<dbReference type="PANTHER" id="PTHR13194:SF18">
    <property type="entry name" value="COMPLEX I INTERMEDIATE-ASSOCIATED PROTEIN 30, MITOCHONDRIAL"/>
    <property type="match status" value="1"/>
</dbReference>
<evidence type="ECO:0000259" key="6">
    <source>
        <dbReference type="Pfam" id="PF08547"/>
    </source>
</evidence>
<organism evidence="7 8">
    <name type="scientific">Scylla paramamosain</name>
    <name type="common">Mud crab</name>
    <dbReference type="NCBI Taxonomy" id="85552"/>
    <lineage>
        <taxon>Eukaryota</taxon>
        <taxon>Metazoa</taxon>
        <taxon>Ecdysozoa</taxon>
        <taxon>Arthropoda</taxon>
        <taxon>Crustacea</taxon>
        <taxon>Multicrustacea</taxon>
        <taxon>Malacostraca</taxon>
        <taxon>Eumalacostraca</taxon>
        <taxon>Eucarida</taxon>
        <taxon>Decapoda</taxon>
        <taxon>Pleocyemata</taxon>
        <taxon>Brachyura</taxon>
        <taxon>Eubrachyura</taxon>
        <taxon>Portunoidea</taxon>
        <taxon>Portunidae</taxon>
        <taxon>Portuninae</taxon>
        <taxon>Scylla</taxon>
    </lineage>
</organism>
<keyword evidence="3" id="KW-0496">Mitochondrion</keyword>
<dbReference type="PANTHER" id="PTHR13194">
    <property type="entry name" value="COMPLEX I INTERMEDIATE-ASSOCIATED PROTEIN 30"/>
    <property type="match status" value="1"/>
</dbReference>
<protein>
    <recommendedName>
        <fullName evidence="6">NADH:ubiquinone oxidoreductase intermediate-associated protein 30 domain-containing protein</fullName>
    </recommendedName>
</protein>
<evidence type="ECO:0000313" key="8">
    <source>
        <dbReference type="Proteomes" id="UP001487740"/>
    </source>
</evidence>
<dbReference type="Proteomes" id="UP001487740">
    <property type="component" value="Unassembled WGS sequence"/>
</dbReference>
<evidence type="ECO:0000256" key="2">
    <source>
        <dbReference type="ARBA" id="ARBA00007884"/>
    </source>
</evidence>
<accession>A0AAW0T855</accession>
<feature type="domain" description="NADH:ubiquinone oxidoreductase intermediate-associated protein 30" evidence="6">
    <location>
        <begin position="63"/>
        <end position="207"/>
    </location>
</feature>
<keyword evidence="5" id="KW-0175">Coiled coil</keyword>
<dbReference type="InterPro" id="IPR039131">
    <property type="entry name" value="NDUFAF1"/>
</dbReference>
<evidence type="ECO:0000256" key="1">
    <source>
        <dbReference type="ARBA" id="ARBA00004173"/>
    </source>
</evidence>
<evidence type="ECO:0000256" key="4">
    <source>
        <dbReference type="ARBA" id="ARBA00023186"/>
    </source>
</evidence>
<dbReference type="GO" id="GO:0006120">
    <property type="term" value="P:mitochondrial electron transport, NADH to ubiquinone"/>
    <property type="evidence" value="ECO:0007669"/>
    <property type="project" value="TreeGrafter"/>
</dbReference>
<dbReference type="InterPro" id="IPR013857">
    <property type="entry name" value="NADH-UbQ_OxRdtase-assoc_prot30"/>
</dbReference>
<evidence type="ECO:0000313" key="7">
    <source>
        <dbReference type="EMBL" id="KAK8383566.1"/>
    </source>
</evidence>
<keyword evidence="8" id="KW-1185">Reference proteome</keyword>
<comment type="caution">
    <text evidence="7">The sequence shown here is derived from an EMBL/GenBank/DDBJ whole genome shotgun (WGS) entry which is preliminary data.</text>
</comment>
<proteinExistence type="inferred from homology"/>
<reference evidence="7 8" key="1">
    <citation type="submission" date="2023-03" db="EMBL/GenBank/DDBJ databases">
        <title>High-quality genome of Scylla paramamosain provides insights in environmental adaptation.</title>
        <authorList>
            <person name="Zhang L."/>
        </authorList>
    </citation>
    <scope>NUCLEOTIDE SEQUENCE [LARGE SCALE GENOMIC DNA]</scope>
    <source>
        <strain evidence="7">LZ_2023a</strain>
        <tissue evidence="7">Muscle</tissue>
    </source>
</reference>
<feature type="coiled-coil region" evidence="5">
    <location>
        <begin position="20"/>
        <end position="47"/>
    </location>
</feature>
<dbReference type="AlphaFoldDB" id="A0AAW0T855"/>
<comment type="similarity">
    <text evidence="2">Belongs to the CIA30 family.</text>
</comment>
<dbReference type="GO" id="GO:0051082">
    <property type="term" value="F:unfolded protein binding"/>
    <property type="evidence" value="ECO:0007669"/>
    <property type="project" value="TreeGrafter"/>
</dbReference>